<dbReference type="Pfam" id="PF04182">
    <property type="entry name" value="B-block_TFIIIC"/>
    <property type="match status" value="1"/>
</dbReference>
<dbReference type="FunFam" id="1.10.10.60:FF:000001">
    <property type="entry name" value="MYB-related transcription factor"/>
    <property type="match status" value="1"/>
</dbReference>
<keyword evidence="4" id="KW-0238">DNA-binding</keyword>
<keyword evidence="3" id="KW-0677">Repeat</keyword>
<name>A0A2Z7DBD4_9LAMI</name>
<dbReference type="Pfam" id="PF24538">
    <property type="entry name" value="DUF7599"/>
    <property type="match status" value="1"/>
</dbReference>
<dbReference type="PROSITE" id="PS51294">
    <property type="entry name" value="HTH_MYB"/>
    <property type="match status" value="2"/>
</dbReference>
<feature type="compositionally biased region" description="Polar residues" evidence="8">
    <location>
        <begin position="1950"/>
        <end position="1962"/>
    </location>
</feature>
<dbReference type="InterPro" id="IPR036390">
    <property type="entry name" value="WH_DNA-bd_sf"/>
</dbReference>
<accession>A0A2Z7DBD4</accession>
<dbReference type="CDD" id="cd00167">
    <property type="entry name" value="SANT"/>
    <property type="match status" value="2"/>
</dbReference>
<proteinExistence type="predicted"/>
<dbReference type="GO" id="GO:0042791">
    <property type="term" value="P:5S class rRNA transcription by RNA polymerase III"/>
    <property type="evidence" value="ECO:0007669"/>
    <property type="project" value="TreeGrafter"/>
</dbReference>
<dbReference type="Pfam" id="PF00249">
    <property type="entry name" value="Myb_DNA-binding"/>
    <property type="match status" value="2"/>
</dbReference>
<dbReference type="EMBL" id="KQ987736">
    <property type="protein sequence ID" value="KZV57010.1"/>
    <property type="molecule type" value="Genomic_DNA"/>
</dbReference>
<dbReference type="InterPro" id="IPR044210">
    <property type="entry name" value="Tfc3-like"/>
</dbReference>
<feature type="domain" description="HTH myb-type" evidence="10">
    <location>
        <begin position="1825"/>
        <end position="1881"/>
    </location>
</feature>
<evidence type="ECO:0000256" key="5">
    <source>
        <dbReference type="ARBA" id="ARBA00023163"/>
    </source>
</evidence>
<gene>
    <name evidence="11" type="ORF">F511_08168</name>
</gene>
<dbReference type="SUPFAM" id="SSF46785">
    <property type="entry name" value="Winged helix' DNA-binding domain"/>
    <property type="match status" value="1"/>
</dbReference>
<dbReference type="InterPro" id="IPR007309">
    <property type="entry name" value="TFIIIC_Bblock-bd"/>
</dbReference>
<evidence type="ECO:0000259" key="9">
    <source>
        <dbReference type="PROSITE" id="PS50090"/>
    </source>
</evidence>
<feature type="domain" description="HTH myb-type" evidence="10">
    <location>
        <begin position="1882"/>
        <end position="1932"/>
    </location>
</feature>
<dbReference type="SUPFAM" id="SSF46689">
    <property type="entry name" value="Homeodomain-like"/>
    <property type="match status" value="1"/>
</dbReference>
<dbReference type="InterPro" id="IPR056064">
    <property type="entry name" value="DUF7647"/>
</dbReference>
<dbReference type="GO" id="GO:0003677">
    <property type="term" value="F:DNA binding"/>
    <property type="evidence" value="ECO:0007669"/>
    <property type="project" value="UniProtKB-KW"/>
</dbReference>
<reference evidence="11 12" key="1">
    <citation type="journal article" date="2015" name="Proc. Natl. Acad. Sci. U.S.A.">
        <title>The resurrection genome of Boea hygrometrica: A blueprint for survival of dehydration.</title>
        <authorList>
            <person name="Xiao L."/>
            <person name="Yang G."/>
            <person name="Zhang L."/>
            <person name="Yang X."/>
            <person name="Zhao S."/>
            <person name="Ji Z."/>
            <person name="Zhou Q."/>
            <person name="Hu M."/>
            <person name="Wang Y."/>
            <person name="Chen M."/>
            <person name="Xu Y."/>
            <person name="Jin H."/>
            <person name="Xiao X."/>
            <person name="Hu G."/>
            <person name="Bao F."/>
            <person name="Hu Y."/>
            <person name="Wan P."/>
            <person name="Li L."/>
            <person name="Deng X."/>
            <person name="Kuang T."/>
            <person name="Xiang C."/>
            <person name="Zhu J.K."/>
            <person name="Oliver M.J."/>
            <person name="He Y."/>
        </authorList>
    </citation>
    <scope>NUCLEOTIDE SEQUENCE [LARGE SCALE GENOMIC DNA]</scope>
    <source>
        <strain evidence="12">cv. XS01</strain>
    </source>
</reference>
<comment type="function">
    <text evidence="7">Transcription factor.</text>
</comment>
<dbReference type="Gene3D" id="1.10.10.60">
    <property type="entry name" value="Homeodomain-like"/>
    <property type="match status" value="2"/>
</dbReference>
<evidence type="ECO:0000313" key="12">
    <source>
        <dbReference type="Proteomes" id="UP000250235"/>
    </source>
</evidence>
<dbReference type="GO" id="GO:0000127">
    <property type="term" value="C:transcription factor TFIIIC complex"/>
    <property type="evidence" value="ECO:0007669"/>
    <property type="project" value="InterPro"/>
</dbReference>
<dbReference type="PROSITE" id="PS50090">
    <property type="entry name" value="MYB_LIKE"/>
    <property type="match status" value="2"/>
</dbReference>
<feature type="region of interest" description="Disordered" evidence="8">
    <location>
        <begin position="1934"/>
        <end position="1964"/>
    </location>
</feature>
<keyword evidence="12" id="KW-1185">Reference proteome</keyword>
<dbReference type="Gene3D" id="1.10.10.10">
    <property type="entry name" value="Winged helix-like DNA-binding domain superfamily/Winged helix DNA-binding domain"/>
    <property type="match status" value="1"/>
</dbReference>
<feature type="domain" description="Myb-like" evidence="9">
    <location>
        <begin position="1878"/>
        <end position="1928"/>
    </location>
</feature>
<evidence type="ECO:0000256" key="4">
    <source>
        <dbReference type="ARBA" id="ARBA00023125"/>
    </source>
</evidence>
<feature type="compositionally biased region" description="Basic and acidic residues" evidence="8">
    <location>
        <begin position="1934"/>
        <end position="1949"/>
    </location>
</feature>
<dbReference type="InterPro" id="IPR035625">
    <property type="entry name" value="Tfc3-like_eWH"/>
</dbReference>
<evidence type="ECO:0000256" key="2">
    <source>
        <dbReference type="ARBA" id="ARBA00022553"/>
    </source>
</evidence>
<dbReference type="GO" id="GO:0005634">
    <property type="term" value="C:nucleus"/>
    <property type="evidence" value="ECO:0007669"/>
    <property type="project" value="UniProtKB-SubCell"/>
</dbReference>
<dbReference type="Proteomes" id="UP000250235">
    <property type="component" value="Unassembled WGS sequence"/>
</dbReference>
<evidence type="ECO:0000256" key="1">
    <source>
        <dbReference type="ARBA" id="ARBA00004123"/>
    </source>
</evidence>
<dbReference type="Pfam" id="PF24101">
    <property type="entry name" value="WHD_GTF3C1"/>
    <property type="match status" value="1"/>
</dbReference>
<feature type="domain" description="Myb-like" evidence="9">
    <location>
        <begin position="1825"/>
        <end position="1877"/>
    </location>
</feature>
<dbReference type="OrthoDB" id="68020at2759"/>
<dbReference type="InterPro" id="IPR017930">
    <property type="entry name" value="Myb_dom"/>
</dbReference>
<dbReference type="InterPro" id="IPR056428">
    <property type="entry name" value="WH_GTF3C1"/>
</dbReference>
<sequence>MDSVVHLALQEICCEGADGLHLQNLWPKLRPSLAAIGLPLCPNVKRVIWENLVEVPGLQFVEDEVTFSAEHVLKCSVEECEHVKIFATEAMRKCFLGIYEIEASEYNLSDTQRLILERLAAARENGIAQNDLAKQLHVPANNLFYQLKKLETQGLIVRQPTVIRKKEAANNGEQKSGSVVTTNMLYLYRYRKHLSCQQRLEITKEDNLLVDRGVADGLAETNNDFGADIARGDVRVKDFLPALKTICDKLEKAEGKVLVVSDLKRDLGYRGTSGHRSWRNMCHRLKDAQVVEECCTVVNKKEVTCLRLLQSFSPSNFNPKSQVCRQNDNDTEQSMALVKRGQITEQVVELPILRQVYDMIDSEGSKGLTNTEVCRKLGLCGKEYHKRIFNKMFTRFGFHLQAESHDRGVVYRVRTAGNVNPESSKLESSMAPNAKDLVLQDGIESNSQSLNLDFHENLSQTLQVVNNLASMPEFSNSNYSENVAVITEPSNGMTMSGEGKCMQLSLWSQQHPDIEPSNTVSDEKLQLVVSDLGTNNAIQETSLPAAVSRRRRRSSLNHPCLTVGAINSQREHRILQMLQEEKFLIKPELHRCLESLEKEKTTTMDRKTLERILNKLQQEGHCKCLHVSVPAVTNCGRNRIIDVVLHPSVYSSLPELLGHIHARQRDFESQLRKPSNFHQKKGQSIPLLDNVQRIPNHIKLDVQSERSEAMRANGFVMAKMVRTKLLHIFIWGWVSSSPGWDDAFLSRNQARDRKNPHNTYWLFDLDSAIKSMPLKLFLQVVGSAQKLEEMVEKCRSGLQLSDLPMNEYKGLVDTRAIGRLSWLIDILRRLKLIRLVSNGQPEDGTRSGPHTTLSHALEFKPYIEEPASAIASPGFVSPDLRPQIRHDFVLSNKKAVHEYWDTLEYCYAAVDPRAAFHAFPGSAVREVFHSRSWTSARVMTSGQRAEVLKCVTKDDSNRRLSFSECEKIAKDLDLTLEQVLRVHYDKKVRRLTRFQRALDAEGHKLKLIKHKPIFASRKGKNKSGEVSSKLLEPTVADGQSSLLMIYDTGNNIEDPEEPLNEKDEDASMSIYKCALSSLKQRKRKFSWTEEADRQLVIEYARHRAALGAKFHRLNWVSIPNLPASPDTCKRRMALLKTSDSLRKSLMKLCTLLAERYSEYLKQYQDKTLNYGDSEMMVRDYASVDTGTRSSVPESWKWDDFDANNIKVALDNVLRHKRTAKLESVKDVFIEQDYMEDGVEDWIKASGRKSSSSHQHRKYIKVSNGSRVGRQIHESSAIANATELFKLIFLSTSTAPEVPALLAETLRHYSEHDLFAAFNYLREKKLMIGGNCNKPFVLSHHFLNSISLSPFPMDTGKRASKFANWLHEREKDLIEEGLDVPEDLQCGEVLNLCASLSLGELSITPYLPAEGIGEAEDNRTSKRKLDIGELSGVNLCKKSKTSFVGEGEIISRREKGFPGIKLHLLCETIPKLHFIESFKDDIWSSSLSGAPNQIVMSSAVDVDGISSHSDIEDQAREIFDSRRSIHLTIDGSESPWEAMANFAENLAPSCIDDVKNLFFHPESFRILNLALQKSGDQGLSMKEISRVLNIQDEQVLEIVVEVLEVFGRDCKVNGYDCVRVVDSLYRSKYFLTSVAEMRHDFTHLRGQQSKMEQGNMATHAVQHVDDTVTSENVNDINTDEVHRVTILNQSEDVVGRPTEILSEDKTTVLKCFESSPHKRKECRPLLTWMNGDGTVNELVYKGLVRRVLGIVMQNPGILEESIIKQMYCLNPQADVKMLVQSHGDTWQSGEGEQYCCYFFKAIEPSSLVSCIAGDFKIRMGRSPCSKEGLNKGAWTAMEDKILMDYVKIHGEGKWRKLPKKAGLNRCGKSCRLRWLNYLRPDIKRGHISTYEEDLIIRLHKLLGNRWSLIAGRLPGRTDNEIKNYWNSNIAKKRAMADPKLAKRSSPKKENPSASQPQLPNSVGSHVIRTKAKRASEVFITTNPSQSVENVESTPAFGQSQVENNTHKAEKLESDQFGMADFKLDDKFFSDLFSSEIFTFSDQKLDDGLGEDSLNNMNSTGYPSTNSCQIPDEKHQDLDIGSMIIMDSAMDWFQD</sequence>
<dbReference type="InterPro" id="IPR056467">
    <property type="entry name" value="eWH_GTF3C1"/>
</dbReference>
<dbReference type="GO" id="GO:0006384">
    <property type="term" value="P:transcription initiation at RNA polymerase III promoter"/>
    <property type="evidence" value="ECO:0007669"/>
    <property type="project" value="InterPro"/>
</dbReference>
<dbReference type="InterPro" id="IPR056063">
    <property type="entry name" value="DUF7646"/>
</dbReference>
<keyword evidence="5" id="KW-0804">Transcription</keyword>
<dbReference type="PANTHER" id="PTHR15180">
    <property type="entry name" value="GENERAL TRANSCRIPTION FACTOR 3C POLYPEPTIDE 1"/>
    <property type="match status" value="1"/>
</dbReference>
<dbReference type="Pfam" id="PF23704">
    <property type="entry name" value="WHD_GTF3C1_N"/>
    <property type="match status" value="1"/>
</dbReference>
<dbReference type="InterPro" id="IPR001005">
    <property type="entry name" value="SANT/Myb"/>
</dbReference>
<dbReference type="SMART" id="SM00717">
    <property type="entry name" value="SANT"/>
    <property type="match status" value="2"/>
</dbReference>
<evidence type="ECO:0000259" key="10">
    <source>
        <dbReference type="PROSITE" id="PS51294"/>
    </source>
</evidence>
<dbReference type="InterPro" id="IPR036388">
    <property type="entry name" value="WH-like_DNA-bd_sf"/>
</dbReference>
<evidence type="ECO:0000313" key="11">
    <source>
        <dbReference type="EMBL" id="KZV57010.1"/>
    </source>
</evidence>
<keyword evidence="2" id="KW-0597">Phosphoprotein</keyword>
<keyword evidence="6" id="KW-0539">Nucleus</keyword>
<dbReference type="PANTHER" id="PTHR15180:SF1">
    <property type="entry name" value="GENERAL TRANSCRIPTION FACTOR 3C POLYPEPTIDE 1"/>
    <property type="match status" value="1"/>
</dbReference>
<dbReference type="Pfam" id="PF24657">
    <property type="entry name" value="DUF7646"/>
    <property type="match status" value="1"/>
</dbReference>
<evidence type="ECO:0000256" key="3">
    <source>
        <dbReference type="ARBA" id="ARBA00022737"/>
    </source>
</evidence>
<dbReference type="InterPro" id="IPR011991">
    <property type="entry name" value="ArsR-like_HTH"/>
</dbReference>
<dbReference type="InterPro" id="IPR056020">
    <property type="entry name" value="DUF7599"/>
</dbReference>
<dbReference type="Pfam" id="PF24658">
    <property type="entry name" value="DUF7647"/>
    <property type="match status" value="1"/>
</dbReference>
<evidence type="ECO:0000256" key="6">
    <source>
        <dbReference type="ARBA" id="ARBA00023242"/>
    </source>
</evidence>
<dbReference type="InterPro" id="IPR009057">
    <property type="entry name" value="Homeodomain-like_sf"/>
</dbReference>
<dbReference type="Pfam" id="PF24655">
    <property type="entry name" value="DUF7645"/>
    <property type="match status" value="1"/>
</dbReference>
<dbReference type="CDD" id="cd16169">
    <property type="entry name" value="Tau138_eWH"/>
    <property type="match status" value="1"/>
</dbReference>
<comment type="subcellular location">
    <subcellularLocation>
        <location evidence="1">Nucleus</location>
    </subcellularLocation>
</comment>
<dbReference type="CDD" id="cd00090">
    <property type="entry name" value="HTH_ARSR"/>
    <property type="match status" value="1"/>
</dbReference>
<organism evidence="11 12">
    <name type="scientific">Dorcoceras hygrometricum</name>
    <dbReference type="NCBI Taxonomy" id="472368"/>
    <lineage>
        <taxon>Eukaryota</taxon>
        <taxon>Viridiplantae</taxon>
        <taxon>Streptophyta</taxon>
        <taxon>Embryophyta</taxon>
        <taxon>Tracheophyta</taxon>
        <taxon>Spermatophyta</taxon>
        <taxon>Magnoliopsida</taxon>
        <taxon>eudicotyledons</taxon>
        <taxon>Gunneridae</taxon>
        <taxon>Pentapetalae</taxon>
        <taxon>asterids</taxon>
        <taxon>lamiids</taxon>
        <taxon>Lamiales</taxon>
        <taxon>Gesneriaceae</taxon>
        <taxon>Didymocarpoideae</taxon>
        <taxon>Trichosporeae</taxon>
        <taxon>Loxocarpinae</taxon>
        <taxon>Dorcoceras</taxon>
    </lineage>
</organism>
<dbReference type="InterPro" id="IPR056062">
    <property type="entry name" value="DUF7645"/>
</dbReference>
<protein>
    <submittedName>
        <fullName evidence="11">Uncharacterized protein</fullName>
    </submittedName>
</protein>
<evidence type="ECO:0000256" key="7">
    <source>
        <dbReference type="ARBA" id="ARBA00057804"/>
    </source>
</evidence>
<evidence type="ECO:0000256" key="8">
    <source>
        <dbReference type="SAM" id="MobiDB-lite"/>
    </source>
</evidence>